<reference evidence="7 8" key="1">
    <citation type="submission" date="2017-09" db="EMBL/GenBank/DDBJ databases">
        <title>A multilocus sequence analysis scheme for characterization of bacteria in the genus Thioclava.</title>
        <authorList>
            <person name="Liu Y."/>
            <person name="Shao Z."/>
        </authorList>
    </citation>
    <scope>NUCLEOTIDE SEQUENCE [LARGE SCALE GENOMIC DNA]</scope>
    <source>
        <strain evidence="7 8">CAU 1312</strain>
    </source>
</reference>
<dbReference type="OrthoDB" id="9775392at2"/>
<dbReference type="SUPFAM" id="SSF53850">
    <property type="entry name" value="Periplasmic binding protein-like II"/>
    <property type="match status" value="1"/>
</dbReference>
<evidence type="ECO:0000313" key="7">
    <source>
        <dbReference type="EMBL" id="PCD76843.1"/>
    </source>
</evidence>
<dbReference type="Gene3D" id="1.10.10.10">
    <property type="entry name" value="Winged helix-like DNA-binding domain superfamily/Winged helix DNA-binding domain"/>
    <property type="match status" value="1"/>
</dbReference>
<feature type="domain" description="HTH lysR-type" evidence="6">
    <location>
        <begin position="3"/>
        <end position="58"/>
    </location>
</feature>
<dbReference type="RefSeq" id="WP_096432569.1">
    <property type="nucleotide sequence ID" value="NZ_NTJD01000004.1"/>
</dbReference>
<dbReference type="InterPro" id="IPR000847">
    <property type="entry name" value="LysR_HTH_N"/>
</dbReference>
<protein>
    <submittedName>
        <fullName evidence="7">LysR family transcriptional regulator</fullName>
    </submittedName>
</protein>
<keyword evidence="5" id="KW-0804">Transcription</keyword>
<keyword evidence="8" id="KW-1185">Reference proteome</keyword>
<dbReference type="Gene3D" id="3.40.190.10">
    <property type="entry name" value="Periplasmic binding protein-like II"/>
    <property type="match status" value="2"/>
</dbReference>
<dbReference type="PANTHER" id="PTHR30346:SF26">
    <property type="entry name" value="HYDROGEN PEROXIDE-INDUCIBLE GENES ACTIVATOR"/>
    <property type="match status" value="1"/>
</dbReference>
<evidence type="ECO:0000256" key="2">
    <source>
        <dbReference type="ARBA" id="ARBA00023015"/>
    </source>
</evidence>
<keyword evidence="2" id="KW-0805">Transcription regulation</keyword>
<evidence type="ECO:0000313" key="8">
    <source>
        <dbReference type="Proteomes" id="UP000243507"/>
    </source>
</evidence>
<dbReference type="Pfam" id="PF03466">
    <property type="entry name" value="LysR_substrate"/>
    <property type="match status" value="1"/>
</dbReference>
<accession>A0A2A4CLH4</accession>
<dbReference type="GO" id="GO:0003677">
    <property type="term" value="F:DNA binding"/>
    <property type="evidence" value="ECO:0007669"/>
    <property type="project" value="UniProtKB-KW"/>
</dbReference>
<sequence>MNITFRQLSYLLALQRTGSFSRAAEEVCVTQPALSMQIRELEDQIGQPLIERRPVRLTRMGRLVVARAQRIEAELAALEAEVRRGGGQVNLGVIPTIAPYLMPRALPALGPGLRLREARTETLLAELEAGRLDAALIATAEPDVAEEILFEDRFLLAGAPALLALNRGLPPEALDPGELLLLDEGHCLADQALALCGLARRAQPFDLGAASLATLCALVGQGMGLTLLPELACLRETTPEIALMRFDKEPSRQIRLVRRRDADQDDWFTGLAGTLRAAGTGLVAEVRARFP</sequence>
<comment type="similarity">
    <text evidence="1">Belongs to the LysR transcriptional regulatory family.</text>
</comment>
<dbReference type="CDD" id="cd08411">
    <property type="entry name" value="PBP2_OxyR"/>
    <property type="match status" value="1"/>
</dbReference>
<gene>
    <name evidence="7" type="ORF">CLN94_07045</name>
</gene>
<dbReference type="InterPro" id="IPR036388">
    <property type="entry name" value="WH-like_DNA-bd_sf"/>
</dbReference>
<dbReference type="Proteomes" id="UP000243507">
    <property type="component" value="Unassembled WGS sequence"/>
</dbReference>
<comment type="caution">
    <text evidence="7">The sequence shown here is derived from an EMBL/GenBank/DDBJ whole genome shotgun (WGS) entry which is preliminary data.</text>
</comment>
<evidence type="ECO:0000256" key="1">
    <source>
        <dbReference type="ARBA" id="ARBA00009437"/>
    </source>
</evidence>
<dbReference type="InterPro" id="IPR036390">
    <property type="entry name" value="WH_DNA-bd_sf"/>
</dbReference>
<dbReference type="GO" id="GO:0032993">
    <property type="term" value="C:protein-DNA complex"/>
    <property type="evidence" value="ECO:0007669"/>
    <property type="project" value="TreeGrafter"/>
</dbReference>
<evidence type="ECO:0000259" key="6">
    <source>
        <dbReference type="PROSITE" id="PS50931"/>
    </source>
</evidence>
<evidence type="ECO:0000256" key="4">
    <source>
        <dbReference type="ARBA" id="ARBA00023159"/>
    </source>
</evidence>
<dbReference type="AlphaFoldDB" id="A0A2A4CLH4"/>
<proteinExistence type="inferred from homology"/>
<dbReference type="PRINTS" id="PR00039">
    <property type="entry name" value="HTHLYSR"/>
</dbReference>
<evidence type="ECO:0000256" key="3">
    <source>
        <dbReference type="ARBA" id="ARBA00023125"/>
    </source>
</evidence>
<dbReference type="GO" id="GO:0003700">
    <property type="term" value="F:DNA-binding transcription factor activity"/>
    <property type="evidence" value="ECO:0007669"/>
    <property type="project" value="InterPro"/>
</dbReference>
<dbReference type="PANTHER" id="PTHR30346">
    <property type="entry name" value="TRANSCRIPTIONAL DUAL REGULATOR HCAR-RELATED"/>
    <property type="match status" value="1"/>
</dbReference>
<dbReference type="InterPro" id="IPR005119">
    <property type="entry name" value="LysR_subst-bd"/>
</dbReference>
<organism evidence="7 8">
    <name type="scientific">Pseudothioclava arenosa</name>
    <dbReference type="NCBI Taxonomy" id="1795308"/>
    <lineage>
        <taxon>Bacteria</taxon>
        <taxon>Pseudomonadati</taxon>
        <taxon>Pseudomonadota</taxon>
        <taxon>Alphaproteobacteria</taxon>
        <taxon>Rhodobacterales</taxon>
        <taxon>Paracoccaceae</taxon>
        <taxon>Pseudothioclava</taxon>
    </lineage>
</organism>
<dbReference type="Pfam" id="PF00126">
    <property type="entry name" value="HTH_1"/>
    <property type="match status" value="1"/>
</dbReference>
<keyword evidence="4" id="KW-0010">Activator</keyword>
<dbReference type="PROSITE" id="PS50931">
    <property type="entry name" value="HTH_LYSR"/>
    <property type="match status" value="1"/>
</dbReference>
<keyword evidence="3" id="KW-0238">DNA-binding</keyword>
<dbReference type="SUPFAM" id="SSF46785">
    <property type="entry name" value="Winged helix' DNA-binding domain"/>
    <property type="match status" value="1"/>
</dbReference>
<name>A0A2A4CLH4_9RHOB</name>
<dbReference type="EMBL" id="NTJD01000004">
    <property type="protein sequence ID" value="PCD76843.1"/>
    <property type="molecule type" value="Genomic_DNA"/>
</dbReference>
<evidence type="ECO:0000256" key="5">
    <source>
        <dbReference type="ARBA" id="ARBA00023163"/>
    </source>
</evidence>